<dbReference type="InterPro" id="IPR027417">
    <property type="entry name" value="P-loop_NTPase"/>
</dbReference>
<name>A0A6B1DQZ1_9CHLR</name>
<keyword evidence="5" id="KW-0408">Iron</keyword>
<dbReference type="GO" id="GO:0005886">
    <property type="term" value="C:plasma membrane"/>
    <property type="evidence" value="ECO:0007669"/>
    <property type="project" value="UniProtKB-SubCell"/>
</dbReference>
<dbReference type="Pfam" id="PF13304">
    <property type="entry name" value="AAA_21"/>
    <property type="match status" value="1"/>
</dbReference>
<dbReference type="InterPro" id="IPR003959">
    <property type="entry name" value="ATPase_AAA_core"/>
</dbReference>
<evidence type="ECO:0000256" key="4">
    <source>
        <dbReference type="ARBA" id="ARBA00022496"/>
    </source>
</evidence>
<dbReference type="Gene3D" id="3.40.50.300">
    <property type="entry name" value="P-loop containing nucleotide triphosphate hydrolases"/>
    <property type="match status" value="2"/>
</dbReference>
<dbReference type="InterPro" id="IPR051535">
    <property type="entry name" value="Siderophore_ABC-ATPase"/>
</dbReference>
<evidence type="ECO:0000256" key="1">
    <source>
        <dbReference type="ARBA" id="ARBA00004202"/>
    </source>
</evidence>
<comment type="subcellular location">
    <subcellularLocation>
        <location evidence="1">Cell membrane</location>
        <topology evidence="1">Peripheral membrane protein</topology>
    </subcellularLocation>
</comment>
<dbReference type="SUPFAM" id="SSF52540">
    <property type="entry name" value="P-loop containing nucleoside triphosphate hydrolases"/>
    <property type="match status" value="1"/>
</dbReference>
<keyword evidence="7" id="KW-0472">Membrane</keyword>
<dbReference type="EMBL" id="VXPY01000030">
    <property type="protein sequence ID" value="MYD89571.1"/>
    <property type="molecule type" value="Genomic_DNA"/>
</dbReference>
<keyword evidence="4" id="KW-0410">Iron transport</keyword>
<dbReference type="GO" id="GO:0006826">
    <property type="term" value="P:iron ion transport"/>
    <property type="evidence" value="ECO:0007669"/>
    <property type="project" value="UniProtKB-KW"/>
</dbReference>
<dbReference type="GO" id="GO:0005524">
    <property type="term" value="F:ATP binding"/>
    <property type="evidence" value="ECO:0007669"/>
    <property type="project" value="InterPro"/>
</dbReference>
<evidence type="ECO:0000256" key="3">
    <source>
        <dbReference type="ARBA" id="ARBA00022475"/>
    </source>
</evidence>
<comment type="caution">
    <text evidence="9">The sequence shown here is derived from an EMBL/GenBank/DDBJ whole genome shotgun (WGS) entry which is preliminary data.</text>
</comment>
<dbReference type="GO" id="GO:0006302">
    <property type="term" value="P:double-strand break repair"/>
    <property type="evidence" value="ECO:0007669"/>
    <property type="project" value="InterPro"/>
</dbReference>
<sequence>MIHLRSVVFRPPAARQRAEWPFTVPVIAEWSAPLEFDHPVTFLVGENGCGKSTLLEGIACHAGLPAAGREELDRDSSLAKVRGLAKCLKATWNQRSHRGFFLRAEDFFGFVQRMGAMAQSLRADLEEVDRTYAGRSAAARMYARTPYANELHGILERYGGDMDAQSHGEGFLAFFQARFVPDGLYLLDEPETPLSPLRQLGLLSLLREMVEERGAQFVISTHSPILMAYPGATILSLDESPWQQVAWDELEHVRLTRSFLNNPSTYTKHL</sequence>
<feature type="domain" description="AAA+ ATPase" evidence="8">
    <location>
        <begin position="37"/>
        <end position="241"/>
    </location>
</feature>
<evidence type="ECO:0000256" key="7">
    <source>
        <dbReference type="ARBA" id="ARBA00023136"/>
    </source>
</evidence>
<dbReference type="Pfam" id="PF13476">
    <property type="entry name" value="AAA_23"/>
    <property type="match status" value="1"/>
</dbReference>
<keyword evidence="6" id="KW-0406">Ion transport</keyword>
<dbReference type="InterPro" id="IPR038729">
    <property type="entry name" value="Rad50/SbcC_AAA"/>
</dbReference>
<keyword evidence="2" id="KW-0813">Transport</keyword>
<evidence type="ECO:0000256" key="2">
    <source>
        <dbReference type="ARBA" id="ARBA00022448"/>
    </source>
</evidence>
<evidence type="ECO:0000313" key="9">
    <source>
        <dbReference type="EMBL" id="MYD89571.1"/>
    </source>
</evidence>
<dbReference type="SMART" id="SM00382">
    <property type="entry name" value="AAA"/>
    <property type="match status" value="1"/>
</dbReference>
<organism evidence="9">
    <name type="scientific">Caldilineaceae bacterium SB0662_bin_9</name>
    <dbReference type="NCBI Taxonomy" id="2605258"/>
    <lineage>
        <taxon>Bacteria</taxon>
        <taxon>Bacillati</taxon>
        <taxon>Chloroflexota</taxon>
        <taxon>Caldilineae</taxon>
        <taxon>Caldilineales</taxon>
        <taxon>Caldilineaceae</taxon>
    </lineage>
</organism>
<accession>A0A6B1DQZ1</accession>
<protein>
    <submittedName>
        <fullName evidence="9">AAA family ATPase</fullName>
    </submittedName>
</protein>
<dbReference type="PANTHER" id="PTHR42771">
    <property type="entry name" value="IRON(3+)-HYDROXAMATE IMPORT ATP-BINDING PROTEIN FHUC"/>
    <property type="match status" value="1"/>
</dbReference>
<keyword evidence="3" id="KW-1003">Cell membrane</keyword>
<gene>
    <name evidence="9" type="ORF">F4Y08_04405</name>
</gene>
<proteinExistence type="predicted"/>
<reference evidence="9" key="1">
    <citation type="submission" date="2019-09" db="EMBL/GenBank/DDBJ databases">
        <title>Characterisation of the sponge microbiome using genome-centric metagenomics.</title>
        <authorList>
            <person name="Engelberts J.P."/>
            <person name="Robbins S.J."/>
            <person name="De Goeij J.M."/>
            <person name="Aranda M."/>
            <person name="Bell S.C."/>
            <person name="Webster N.S."/>
        </authorList>
    </citation>
    <scope>NUCLEOTIDE SEQUENCE</scope>
    <source>
        <strain evidence="9">SB0662_bin_9</strain>
    </source>
</reference>
<dbReference type="AlphaFoldDB" id="A0A6B1DQZ1"/>
<evidence type="ECO:0000259" key="8">
    <source>
        <dbReference type="SMART" id="SM00382"/>
    </source>
</evidence>
<dbReference type="GO" id="GO:0016887">
    <property type="term" value="F:ATP hydrolysis activity"/>
    <property type="evidence" value="ECO:0007669"/>
    <property type="project" value="InterPro"/>
</dbReference>
<dbReference type="PANTHER" id="PTHR42771:SF2">
    <property type="entry name" value="IRON(3+)-HYDROXAMATE IMPORT ATP-BINDING PROTEIN FHUC"/>
    <property type="match status" value="1"/>
</dbReference>
<dbReference type="InterPro" id="IPR003593">
    <property type="entry name" value="AAA+_ATPase"/>
</dbReference>
<evidence type="ECO:0000256" key="5">
    <source>
        <dbReference type="ARBA" id="ARBA00023004"/>
    </source>
</evidence>
<evidence type="ECO:0000256" key="6">
    <source>
        <dbReference type="ARBA" id="ARBA00023065"/>
    </source>
</evidence>